<feature type="compositionally biased region" description="Low complexity" evidence="1">
    <location>
        <begin position="49"/>
        <end position="87"/>
    </location>
</feature>
<protein>
    <recommendedName>
        <fullName evidence="3">FMN-binding domain-containing protein</fullName>
    </recommendedName>
</protein>
<dbReference type="Gene3D" id="3.90.1010.20">
    <property type="match status" value="1"/>
</dbReference>
<evidence type="ECO:0000313" key="4">
    <source>
        <dbReference type="EMBL" id="GCD21081.1"/>
    </source>
</evidence>
<reference evidence="4 5" key="1">
    <citation type="submission" date="2018-11" db="EMBL/GenBank/DDBJ databases">
        <title>Draft genome sequence of Cellulomonas takizawaensis strain TKZ-21.</title>
        <authorList>
            <person name="Yamamura H."/>
            <person name="Hayashi T."/>
            <person name="Hamada M."/>
            <person name="Serisawa Y."/>
            <person name="Matsuyama K."/>
            <person name="Nakagawa Y."/>
            <person name="Otoguro M."/>
            <person name="Yanagida F."/>
            <person name="Hayakawa M."/>
        </authorList>
    </citation>
    <scope>NUCLEOTIDE SEQUENCE [LARGE SCALE GENOMIC DNA]</scope>
    <source>
        <strain evidence="4 5">TKZ-21</strain>
    </source>
</reference>
<dbReference type="Pfam" id="PF04205">
    <property type="entry name" value="FMN_bind"/>
    <property type="match status" value="1"/>
</dbReference>
<feature type="signal peptide" evidence="2">
    <location>
        <begin position="1"/>
        <end position="27"/>
    </location>
</feature>
<gene>
    <name evidence="4" type="ORF">CTKZ_26430</name>
</gene>
<dbReference type="InterPro" id="IPR007329">
    <property type="entry name" value="FMN-bd"/>
</dbReference>
<dbReference type="SMART" id="SM00900">
    <property type="entry name" value="FMN_bind"/>
    <property type="match status" value="1"/>
</dbReference>
<organism evidence="4 5">
    <name type="scientific">Cellulomonas algicola</name>
    <dbReference type="NCBI Taxonomy" id="2071633"/>
    <lineage>
        <taxon>Bacteria</taxon>
        <taxon>Bacillati</taxon>
        <taxon>Actinomycetota</taxon>
        <taxon>Actinomycetes</taxon>
        <taxon>Micrococcales</taxon>
        <taxon>Cellulomonadaceae</taxon>
        <taxon>Cellulomonas</taxon>
    </lineage>
</organism>
<comment type="caution">
    <text evidence="4">The sequence shown here is derived from an EMBL/GenBank/DDBJ whole genome shotgun (WGS) entry which is preliminary data.</text>
</comment>
<dbReference type="GO" id="GO:0016020">
    <property type="term" value="C:membrane"/>
    <property type="evidence" value="ECO:0007669"/>
    <property type="project" value="InterPro"/>
</dbReference>
<evidence type="ECO:0000256" key="1">
    <source>
        <dbReference type="SAM" id="MobiDB-lite"/>
    </source>
</evidence>
<feature type="chain" id="PRO_5039041472" description="FMN-binding domain-containing protein" evidence="2">
    <location>
        <begin position="28"/>
        <end position="180"/>
    </location>
</feature>
<dbReference type="GO" id="GO:0010181">
    <property type="term" value="F:FMN binding"/>
    <property type="evidence" value="ECO:0007669"/>
    <property type="project" value="InterPro"/>
</dbReference>
<dbReference type="EMBL" id="BHYL01000231">
    <property type="protein sequence ID" value="GCD21081.1"/>
    <property type="molecule type" value="Genomic_DNA"/>
</dbReference>
<accession>A0A401V2G0</accession>
<feature type="region of interest" description="Disordered" evidence="1">
    <location>
        <begin position="37"/>
        <end position="88"/>
    </location>
</feature>
<evidence type="ECO:0000256" key="2">
    <source>
        <dbReference type="SAM" id="SignalP"/>
    </source>
</evidence>
<keyword evidence="5" id="KW-1185">Reference proteome</keyword>
<evidence type="ECO:0000313" key="5">
    <source>
        <dbReference type="Proteomes" id="UP000288246"/>
    </source>
</evidence>
<dbReference type="AlphaFoldDB" id="A0A401V2G0"/>
<keyword evidence="2" id="KW-0732">Signal</keyword>
<dbReference type="RefSeq" id="WP_124343591.1">
    <property type="nucleotide sequence ID" value="NZ_BHYL01000231.1"/>
</dbReference>
<feature type="domain" description="FMN-binding" evidence="3">
    <location>
        <begin position="100"/>
        <end position="178"/>
    </location>
</feature>
<dbReference type="Proteomes" id="UP000288246">
    <property type="component" value="Unassembled WGS sequence"/>
</dbReference>
<sequence length="180" mass="17567">MRRLVALAVGTVAGLVALVAYPTSRNASVDAAADSPAAAQASGGGSSTGGASSADDSDAGTSDGTPDPSADTAGGSSGATDGARGSTGVSGTFTGAAVQTRWGPVQVRIVVQDGRITSADAVVHPDANGRDRQINAYAIPQLDQEVVSAQSAGIDLVSGATVTSDGYVQSLQDAIDQAFS</sequence>
<dbReference type="OrthoDB" id="8099475at2"/>
<evidence type="ECO:0000259" key="3">
    <source>
        <dbReference type="SMART" id="SM00900"/>
    </source>
</evidence>
<proteinExistence type="predicted"/>
<name>A0A401V2G0_9CELL</name>